<dbReference type="SUPFAM" id="SSF55073">
    <property type="entry name" value="Nucleotide cyclase"/>
    <property type="match status" value="1"/>
</dbReference>
<dbReference type="Gene3D" id="3.30.70.1230">
    <property type="entry name" value="Nucleotide cyclase"/>
    <property type="match status" value="1"/>
</dbReference>
<keyword evidence="1" id="KW-0472">Membrane</keyword>
<dbReference type="OrthoDB" id="9789782at2"/>
<dbReference type="CDD" id="cd07302">
    <property type="entry name" value="CHD"/>
    <property type="match status" value="1"/>
</dbReference>
<dbReference type="Proteomes" id="UP000216991">
    <property type="component" value="Unassembled WGS sequence"/>
</dbReference>
<evidence type="ECO:0000313" key="4">
    <source>
        <dbReference type="Proteomes" id="UP000216991"/>
    </source>
</evidence>
<dbReference type="InterPro" id="IPR029787">
    <property type="entry name" value="Nucleotide_cyclase"/>
</dbReference>
<accession>A0A255Y9B0</accession>
<name>A0A255Y9B0_9SPHN</name>
<dbReference type="SMART" id="SM00044">
    <property type="entry name" value="CYCc"/>
    <property type="match status" value="1"/>
</dbReference>
<sequence>MASRIATMRRAITTAGPLRLSVTLLVLLLALFIARFSWNLPLALSAERGLYDVRVDLTAPRVDQDPRVVLVVFTEETLTATGKRSPLDRTMLARALTNLDALGPRAIGVDILIDQPQPEDPVLKAALLDMKTPTFFGFSSNAENGEFVMPWQEAHMRNFFGSVASAPVRTANIRLDVDNDNAWRQWPNPAGRPPALLVNAITGVKGYERHQGSAIFRKAQYADRPVFASLPVDLFGNADTAAALKDAIAGKIVLIGADLPEADRFITPFTRLSGKTTPGVELHAVLIAQALDGSDFKRLPGWVIWALAILAVALGAVTGGFDLGARLLGPFVLAEIGLLGWLPYGLQGAGFDTYGLPCAGLGVGWLLALMAASTTARIVGAEQRKFAQGALGKYLPRDVAQQILAEPERLQLSGERRPIFALFSDIEGFTSMCQSQPPEVVAATLNEYLDTMSDVVLKHGGTIDKFVADAVVAFWGAPIARPDDANRALACAVEMAQVGERFKQPRDGRPAMGRTRVGLHWGDVVVGNFGGEGRIQYTALGDSMNVAARLEGANKSLKTAALISGEAATQMGLEHFRPMGRVRVRGRQKPIEVYEPLGAGDAVADKVFAGLYAAFERGDAAALQALRQRSAAAPQDKALAYLVQRMEQVGPGGVYDLD</sequence>
<dbReference type="AlphaFoldDB" id="A0A255Y9B0"/>
<dbReference type="GO" id="GO:0004016">
    <property type="term" value="F:adenylate cyclase activity"/>
    <property type="evidence" value="ECO:0007669"/>
    <property type="project" value="UniProtKB-ARBA"/>
</dbReference>
<evidence type="ECO:0000313" key="3">
    <source>
        <dbReference type="EMBL" id="OYQ25334.1"/>
    </source>
</evidence>
<keyword evidence="1" id="KW-0812">Transmembrane</keyword>
<dbReference type="PANTHER" id="PTHR43081">
    <property type="entry name" value="ADENYLATE CYCLASE, TERMINAL-DIFFERENTIATION SPECIFIC-RELATED"/>
    <property type="match status" value="1"/>
</dbReference>
<dbReference type="Pfam" id="PF00211">
    <property type="entry name" value="Guanylate_cyc"/>
    <property type="match status" value="1"/>
</dbReference>
<dbReference type="GO" id="GO:0035556">
    <property type="term" value="P:intracellular signal transduction"/>
    <property type="evidence" value="ECO:0007669"/>
    <property type="project" value="InterPro"/>
</dbReference>
<proteinExistence type="predicted"/>
<feature type="domain" description="Guanylate cyclase" evidence="2">
    <location>
        <begin position="420"/>
        <end position="551"/>
    </location>
</feature>
<dbReference type="RefSeq" id="WP_094474759.1">
    <property type="nucleotide sequence ID" value="NZ_NOXT01000122.1"/>
</dbReference>
<dbReference type="InterPro" id="IPR007890">
    <property type="entry name" value="CHASE2"/>
</dbReference>
<dbReference type="InterPro" id="IPR001054">
    <property type="entry name" value="A/G_cyclase"/>
</dbReference>
<feature type="transmembrane region" description="Helical" evidence="1">
    <location>
        <begin position="354"/>
        <end position="376"/>
    </location>
</feature>
<reference evidence="3 4" key="1">
    <citation type="submission" date="2017-07" db="EMBL/GenBank/DDBJ databases">
        <title>Sandarakinorhabdus cyanobacteriorum sp. nov., a novel bacterium isolated from cyanobacterial aggregates in a eutrophic lake.</title>
        <authorList>
            <person name="Cai H."/>
        </authorList>
    </citation>
    <scope>NUCLEOTIDE SEQUENCE [LARGE SCALE GENOMIC DNA]</scope>
    <source>
        <strain evidence="3 4">TH057</strain>
    </source>
</reference>
<evidence type="ECO:0000259" key="2">
    <source>
        <dbReference type="PROSITE" id="PS50125"/>
    </source>
</evidence>
<comment type="caution">
    <text evidence="3">The sequence shown here is derived from an EMBL/GenBank/DDBJ whole genome shotgun (WGS) entry which is preliminary data.</text>
</comment>
<dbReference type="InterPro" id="IPR050697">
    <property type="entry name" value="Adenylyl/Guanylyl_Cyclase_3/4"/>
</dbReference>
<organism evidence="3 4">
    <name type="scientific">Sandarakinorhabdus cyanobacteriorum</name>
    <dbReference type="NCBI Taxonomy" id="1981098"/>
    <lineage>
        <taxon>Bacteria</taxon>
        <taxon>Pseudomonadati</taxon>
        <taxon>Pseudomonadota</taxon>
        <taxon>Alphaproteobacteria</taxon>
        <taxon>Sphingomonadales</taxon>
        <taxon>Sphingosinicellaceae</taxon>
        <taxon>Sandarakinorhabdus</taxon>
    </lineage>
</organism>
<dbReference type="EMBL" id="NOXT01000122">
    <property type="protein sequence ID" value="OYQ25334.1"/>
    <property type="molecule type" value="Genomic_DNA"/>
</dbReference>
<keyword evidence="1" id="KW-1133">Transmembrane helix</keyword>
<dbReference type="Pfam" id="PF05226">
    <property type="entry name" value="CHASE2"/>
    <property type="match status" value="1"/>
</dbReference>
<protein>
    <recommendedName>
        <fullName evidence="2">Guanylate cyclase domain-containing protein</fullName>
    </recommendedName>
</protein>
<feature type="transmembrane region" description="Helical" evidence="1">
    <location>
        <begin position="324"/>
        <end position="342"/>
    </location>
</feature>
<dbReference type="SMART" id="SM01080">
    <property type="entry name" value="CHASE2"/>
    <property type="match status" value="1"/>
</dbReference>
<evidence type="ECO:0000256" key="1">
    <source>
        <dbReference type="SAM" id="Phobius"/>
    </source>
</evidence>
<dbReference type="PROSITE" id="PS50125">
    <property type="entry name" value="GUANYLATE_CYCLASE_2"/>
    <property type="match status" value="1"/>
</dbReference>
<dbReference type="GO" id="GO:0009190">
    <property type="term" value="P:cyclic nucleotide biosynthetic process"/>
    <property type="evidence" value="ECO:0007669"/>
    <property type="project" value="InterPro"/>
</dbReference>
<feature type="transmembrane region" description="Helical" evidence="1">
    <location>
        <begin position="299"/>
        <end position="317"/>
    </location>
</feature>
<dbReference type="PANTHER" id="PTHR43081:SF1">
    <property type="entry name" value="ADENYLATE CYCLASE, TERMINAL-DIFFERENTIATION SPECIFIC"/>
    <property type="match status" value="1"/>
</dbReference>
<gene>
    <name evidence="3" type="ORF">CHU93_13850</name>
</gene>
<keyword evidence="4" id="KW-1185">Reference proteome</keyword>